<evidence type="ECO:0000259" key="4">
    <source>
        <dbReference type="Pfam" id="PF10017"/>
    </source>
</evidence>
<dbReference type="Pfam" id="PF10017">
    <property type="entry name" value="Methyltransf_33"/>
    <property type="match status" value="2"/>
</dbReference>
<dbReference type="HOGENOM" id="CLU_006921_0_1_1"/>
<accession>A0A0C9WDJ4</accession>
<feature type="region of interest" description="Disordered" evidence="3">
    <location>
        <begin position="213"/>
        <end position="241"/>
    </location>
</feature>
<keyword evidence="2" id="KW-0808">Transferase</keyword>
<evidence type="ECO:0000313" key="5">
    <source>
        <dbReference type="EMBL" id="KIJ62537.1"/>
    </source>
</evidence>
<organism evidence="5 6">
    <name type="scientific">Hydnomerulius pinastri MD-312</name>
    <dbReference type="NCBI Taxonomy" id="994086"/>
    <lineage>
        <taxon>Eukaryota</taxon>
        <taxon>Fungi</taxon>
        <taxon>Dikarya</taxon>
        <taxon>Basidiomycota</taxon>
        <taxon>Agaricomycotina</taxon>
        <taxon>Agaricomycetes</taxon>
        <taxon>Agaricomycetidae</taxon>
        <taxon>Boletales</taxon>
        <taxon>Boletales incertae sedis</taxon>
        <taxon>Leucogyrophana</taxon>
    </lineage>
</organism>
<sequence length="590" mass="66228">MGNAKPEIHILDVRHIHRSSALAGDSNVTVNISDEIIKGLTAPFNGKTLPTLLLYDERGLRLYDTITTSAPEYYLFAAEEGILKKHASDVVEVMHSRTGGIIPGEVILELGAGALRKTSLILRALAGLVHTTSSIPPATYFALDLEERELQRTLTELTMSDVGAAVFGKVETKGMLGTYESGLDFIAEGGLQQAATKADGIFSVPFERYNSKLPSDCGDSSPTSSSSTGYDLSDTDVTSPSTPGQPALHLLFLGSSLGNFARGEDVAFLRSLPLRPGCGDTLLLGLDHDNARGEIESAYNDPKGCTRDFILNGLKAAGTALGDTELFDPKNWEYVNSYDEENRCHEAFYKCVRSHQISIPGTKHEVQFLDDERIKVETSQKFSERDAYMLFTEANLRPIQRWMDSTTRYSLWLLERPPFSFPLLTSPTKSHEQTARHKFGMPTLEDWQDMWNTWDFITLRMIPPSMLFQKPIDLRHICLFYLGHIPTFLDIHLSRLLQEPHTEPVEFKYIFERGIDPNVDDPTQCHAHSEVPQNDEDWPSLSSILSFRTRVRERVAKLYTDISTDKIHLTRKIARVLFMTFEHEGMHAEV</sequence>
<protein>
    <submittedName>
        <fullName evidence="5">Unplaced genomic scaffold scaffold_20, whole genome shotgun sequence</fullName>
    </submittedName>
</protein>
<dbReference type="GO" id="GO:0032259">
    <property type="term" value="P:methylation"/>
    <property type="evidence" value="ECO:0007669"/>
    <property type="project" value="UniProtKB-KW"/>
</dbReference>
<keyword evidence="6" id="KW-1185">Reference proteome</keyword>
<dbReference type="PANTHER" id="PTHR43397:SF1">
    <property type="entry name" value="ERGOTHIONEINE BIOSYNTHESIS PROTEIN 1"/>
    <property type="match status" value="1"/>
</dbReference>
<feature type="domain" description="Histidine-specific methyltransferase SAM-dependent" evidence="4">
    <location>
        <begin position="247"/>
        <end position="415"/>
    </location>
</feature>
<dbReference type="InterPro" id="IPR051128">
    <property type="entry name" value="EgtD_Methyltrsf_superfamily"/>
</dbReference>
<dbReference type="Proteomes" id="UP000053820">
    <property type="component" value="Unassembled WGS sequence"/>
</dbReference>
<dbReference type="AlphaFoldDB" id="A0A0C9WDJ4"/>
<evidence type="ECO:0000313" key="6">
    <source>
        <dbReference type="Proteomes" id="UP000053820"/>
    </source>
</evidence>
<dbReference type="EMBL" id="KN839854">
    <property type="protein sequence ID" value="KIJ62537.1"/>
    <property type="molecule type" value="Genomic_DNA"/>
</dbReference>
<proteinExistence type="predicted"/>
<dbReference type="GO" id="GO:0008168">
    <property type="term" value="F:methyltransferase activity"/>
    <property type="evidence" value="ECO:0007669"/>
    <property type="project" value="UniProtKB-KW"/>
</dbReference>
<dbReference type="InterPro" id="IPR019257">
    <property type="entry name" value="MeTrfase_dom"/>
</dbReference>
<reference evidence="5 6" key="1">
    <citation type="submission" date="2014-04" db="EMBL/GenBank/DDBJ databases">
        <title>Evolutionary Origins and Diversification of the Mycorrhizal Mutualists.</title>
        <authorList>
            <consortium name="DOE Joint Genome Institute"/>
            <consortium name="Mycorrhizal Genomics Consortium"/>
            <person name="Kohler A."/>
            <person name="Kuo A."/>
            <person name="Nagy L.G."/>
            <person name="Floudas D."/>
            <person name="Copeland A."/>
            <person name="Barry K.W."/>
            <person name="Cichocki N."/>
            <person name="Veneault-Fourrey C."/>
            <person name="LaButti K."/>
            <person name="Lindquist E.A."/>
            <person name="Lipzen A."/>
            <person name="Lundell T."/>
            <person name="Morin E."/>
            <person name="Murat C."/>
            <person name="Riley R."/>
            <person name="Ohm R."/>
            <person name="Sun H."/>
            <person name="Tunlid A."/>
            <person name="Henrissat B."/>
            <person name="Grigoriev I.V."/>
            <person name="Hibbett D.S."/>
            <person name="Martin F."/>
        </authorList>
    </citation>
    <scope>NUCLEOTIDE SEQUENCE [LARGE SCALE GENOMIC DNA]</scope>
    <source>
        <strain evidence="5 6">MD-312</strain>
    </source>
</reference>
<feature type="domain" description="Histidine-specific methyltransferase SAM-dependent" evidence="4">
    <location>
        <begin position="33"/>
        <end position="185"/>
    </location>
</feature>
<dbReference type="InterPro" id="IPR029063">
    <property type="entry name" value="SAM-dependent_MTases_sf"/>
</dbReference>
<name>A0A0C9WDJ4_9AGAM</name>
<keyword evidence="1" id="KW-0489">Methyltransferase</keyword>
<evidence type="ECO:0000256" key="2">
    <source>
        <dbReference type="ARBA" id="ARBA00022679"/>
    </source>
</evidence>
<evidence type="ECO:0000256" key="3">
    <source>
        <dbReference type="SAM" id="MobiDB-lite"/>
    </source>
</evidence>
<dbReference type="OrthoDB" id="659at2759"/>
<dbReference type="Gene3D" id="3.40.50.150">
    <property type="entry name" value="Vaccinia Virus protein VP39"/>
    <property type="match status" value="1"/>
</dbReference>
<dbReference type="PANTHER" id="PTHR43397">
    <property type="entry name" value="ERGOTHIONEINE BIOSYNTHESIS PROTEIN 1"/>
    <property type="match status" value="1"/>
</dbReference>
<gene>
    <name evidence="5" type="ORF">HYDPIDRAFT_41690</name>
</gene>
<evidence type="ECO:0000256" key="1">
    <source>
        <dbReference type="ARBA" id="ARBA00022603"/>
    </source>
</evidence>
<feature type="compositionally biased region" description="Low complexity" evidence="3">
    <location>
        <begin position="215"/>
        <end position="236"/>
    </location>
</feature>